<feature type="DNA-binding region" description="H-T-H motif" evidence="2">
    <location>
        <begin position="36"/>
        <end position="55"/>
    </location>
</feature>
<keyword evidence="5" id="KW-1185">Reference proteome</keyword>
<dbReference type="InterPro" id="IPR050109">
    <property type="entry name" value="HTH-type_TetR-like_transc_reg"/>
</dbReference>
<proteinExistence type="predicted"/>
<reference evidence="4 5" key="1">
    <citation type="submission" date="2022-01" db="EMBL/GenBank/DDBJ databases">
        <authorList>
            <person name="Huang Y."/>
        </authorList>
    </citation>
    <scope>NUCLEOTIDE SEQUENCE [LARGE SCALE GENOMIC DNA]</scope>
    <source>
        <strain evidence="4 5">HY366</strain>
    </source>
</reference>
<dbReference type="InterPro" id="IPR009057">
    <property type="entry name" value="Homeodomain-like_sf"/>
</dbReference>
<dbReference type="PANTHER" id="PTHR30055">
    <property type="entry name" value="HTH-TYPE TRANSCRIPTIONAL REGULATOR RUTR"/>
    <property type="match status" value="1"/>
</dbReference>
<dbReference type="EMBL" id="JAKKOR010000001">
    <property type="protein sequence ID" value="MCF8587039.1"/>
    <property type="molecule type" value="Genomic_DNA"/>
</dbReference>
<gene>
    <name evidence="4" type="ORF">L5G33_00980</name>
</gene>
<dbReference type="InterPro" id="IPR001647">
    <property type="entry name" value="HTH_TetR"/>
</dbReference>
<evidence type="ECO:0000313" key="5">
    <source>
        <dbReference type="Proteomes" id="UP001200110"/>
    </source>
</evidence>
<name>A0ABS9INA5_9ACTN</name>
<evidence type="ECO:0000313" key="4">
    <source>
        <dbReference type="EMBL" id="MCF8587039.1"/>
    </source>
</evidence>
<dbReference type="InterPro" id="IPR036271">
    <property type="entry name" value="Tet_transcr_reg_TetR-rel_C_sf"/>
</dbReference>
<dbReference type="RefSeq" id="WP_236996271.1">
    <property type="nucleotide sequence ID" value="NZ_JAKKOR010000001.1"/>
</dbReference>
<evidence type="ECO:0000259" key="3">
    <source>
        <dbReference type="PROSITE" id="PS50977"/>
    </source>
</evidence>
<accession>A0ABS9INA5</accession>
<keyword evidence="1 2" id="KW-0238">DNA-binding</keyword>
<dbReference type="Pfam" id="PF00440">
    <property type="entry name" value="TetR_N"/>
    <property type="match status" value="1"/>
</dbReference>
<organism evidence="4 5">
    <name type="scientific">Gordonia liuliyuniae</name>
    <dbReference type="NCBI Taxonomy" id="2911517"/>
    <lineage>
        <taxon>Bacteria</taxon>
        <taxon>Bacillati</taxon>
        <taxon>Actinomycetota</taxon>
        <taxon>Actinomycetes</taxon>
        <taxon>Mycobacteriales</taxon>
        <taxon>Gordoniaceae</taxon>
        <taxon>Gordonia</taxon>
    </lineage>
</organism>
<dbReference type="PRINTS" id="PR00455">
    <property type="entry name" value="HTHTETR"/>
</dbReference>
<sequence length="197" mass="21304">MSRTVGGGRPRDGRIDDAVLDAARELLSEVGYNGLTLTEVAARAGTSVPAIRRRWPGKAHLVHHVVFPTAVAVPPRNPTATLADEVEAIVDACAAIFSDSAMRRAILGLISDLGPQTDVKAQLTDELRDIVWPDLTERLQDAAARDGVEVSEDPTMVIEVAFGGTLAAVLLRRNERLDDAWRDSMRRTLHAVLAARV</sequence>
<evidence type="ECO:0000256" key="1">
    <source>
        <dbReference type="ARBA" id="ARBA00023125"/>
    </source>
</evidence>
<dbReference type="Gene3D" id="1.10.357.10">
    <property type="entry name" value="Tetracycline Repressor, domain 2"/>
    <property type="match status" value="1"/>
</dbReference>
<evidence type="ECO:0000256" key="2">
    <source>
        <dbReference type="PROSITE-ProRule" id="PRU00335"/>
    </source>
</evidence>
<dbReference type="SUPFAM" id="SSF46689">
    <property type="entry name" value="Homeodomain-like"/>
    <property type="match status" value="1"/>
</dbReference>
<dbReference type="PANTHER" id="PTHR30055:SF230">
    <property type="entry name" value="TRANSCRIPTIONAL REGULATORY PROTEIN (PROBABLY TETR-FAMILY)-RELATED"/>
    <property type="match status" value="1"/>
</dbReference>
<dbReference type="Proteomes" id="UP001200110">
    <property type="component" value="Unassembled WGS sequence"/>
</dbReference>
<protein>
    <submittedName>
        <fullName evidence="4">TetR/AcrR family transcriptional regulator</fullName>
    </submittedName>
</protein>
<dbReference type="PROSITE" id="PS50977">
    <property type="entry name" value="HTH_TETR_2"/>
    <property type="match status" value="1"/>
</dbReference>
<dbReference type="SUPFAM" id="SSF48498">
    <property type="entry name" value="Tetracyclin repressor-like, C-terminal domain"/>
    <property type="match status" value="1"/>
</dbReference>
<comment type="caution">
    <text evidence="4">The sequence shown here is derived from an EMBL/GenBank/DDBJ whole genome shotgun (WGS) entry which is preliminary data.</text>
</comment>
<feature type="domain" description="HTH tetR-type" evidence="3">
    <location>
        <begin position="13"/>
        <end position="73"/>
    </location>
</feature>